<name>A0A9D4Z2B1_CHLVU</name>
<proteinExistence type="predicted"/>
<feature type="compositionally biased region" description="Low complexity" evidence="1">
    <location>
        <begin position="226"/>
        <end position="237"/>
    </location>
</feature>
<feature type="region of interest" description="Disordered" evidence="1">
    <location>
        <begin position="1"/>
        <end position="33"/>
    </location>
</feature>
<organism evidence="2 3">
    <name type="scientific">Chlorella vulgaris</name>
    <name type="common">Green alga</name>
    <dbReference type="NCBI Taxonomy" id="3077"/>
    <lineage>
        <taxon>Eukaryota</taxon>
        <taxon>Viridiplantae</taxon>
        <taxon>Chlorophyta</taxon>
        <taxon>core chlorophytes</taxon>
        <taxon>Trebouxiophyceae</taxon>
        <taxon>Chlorellales</taxon>
        <taxon>Chlorellaceae</taxon>
        <taxon>Chlorella clade</taxon>
        <taxon>Chlorella</taxon>
    </lineage>
</organism>
<feature type="region of interest" description="Disordered" evidence="1">
    <location>
        <begin position="268"/>
        <end position="341"/>
    </location>
</feature>
<protein>
    <submittedName>
        <fullName evidence="2">Uncharacterized protein</fullName>
    </submittedName>
</protein>
<comment type="caution">
    <text evidence="2">The sequence shown here is derived from an EMBL/GenBank/DDBJ whole genome shotgun (WGS) entry which is preliminary data.</text>
</comment>
<reference evidence="2" key="1">
    <citation type="journal article" date="2019" name="Plant J.">
        <title>Chlorella vulgaris genome assembly and annotation reveals the molecular basis for metabolic acclimation to high light conditions.</title>
        <authorList>
            <person name="Cecchin M."/>
            <person name="Marcolungo L."/>
            <person name="Rossato M."/>
            <person name="Girolomoni L."/>
            <person name="Cosentino E."/>
            <person name="Cuine S."/>
            <person name="Li-Beisson Y."/>
            <person name="Delledonne M."/>
            <person name="Ballottari M."/>
        </authorList>
    </citation>
    <scope>NUCLEOTIDE SEQUENCE</scope>
    <source>
        <strain evidence="2">211/11P</strain>
    </source>
</reference>
<keyword evidence="3" id="KW-1185">Reference proteome</keyword>
<evidence type="ECO:0000313" key="2">
    <source>
        <dbReference type="EMBL" id="KAI3438684.1"/>
    </source>
</evidence>
<dbReference type="EMBL" id="SIDB01000001">
    <property type="protein sequence ID" value="KAI3438684.1"/>
    <property type="molecule type" value="Genomic_DNA"/>
</dbReference>
<feature type="compositionally biased region" description="Polar residues" evidence="1">
    <location>
        <begin position="242"/>
        <end position="252"/>
    </location>
</feature>
<feature type="region of interest" description="Disordered" evidence="1">
    <location>
        <begin position="226"/>
        <end position="256"/>
    </location>
</feature>
<accession>A0A9D4Z2B1</accession>
<evidence type="ECO:0000313" key="3">
    <source>
        <dbReference type="Proteomes" id="UP001055712"/>
    </source>
</evidence>
<gene>
    <name evidence="2" type="ORF">D9Q98_001104</name>
</gene>
<dbReference type="Proteomes" id="UP001055712">
    <property type="component" value="Unassembled WGS sequence"/>
</dbReference>
<sequence>MQPGFFEATQMAWCPDERGGGLEEPASPTTRPPSAAALSPLGVMPLFANTVLPVAPGHDLVLGRNRQSRIRNSSLCNLGSSVSRRHITVRPVISFADTGPPTTALEAEVHAAAYLQRWGQQCSEEQGETLARHGSALKLQEGSTVQLHPQDCLWLLKKGKAPSIPRANGHHLFGFQVCSSAPAEAIAAEIHSQGGKKAAASADVLPSRLLEQSLQAALEAGAEGAAAVETPAPAAGVKRSAVDTTGEASTELGQPPAKRALLQTLEEEAAGQGPAEEGAGGEGAGGQWLMAGAEEGKAPAEHAETAGADAAVPADTVTGQALSWEEDEPLGEQPQDAVGDV</sequence>
<dbReference type="AlphaFoldDB" id="A0A9D4Z2B1"/>
<reference evidence="2" key="2">
    <citation type="submission" date="2020-11" db="EMBL/GenBank/DDBJ databases">
        <authorList>
            <person name="Cecchin M."/>
            <person name="Marcolungo L."/>
            <person name="Rossato M."/>
            <person name="Girolomoni L."/>
            <person name="Cosentino E."/>
            <person name="Cuine S."/>
            <person name="Li-Beisson Y."/>
            <person name="Delledonne M."/>
            <person name="Ballottari M."/>
        </authorList>
    </citation>
    <scope>NUCLEOTIDE SEQUENCE</scope>
    <source>
        <strain evidence="2">211/11P</strain>
        <tissue evidence="2">Whole cell</tissue>
    </source>
</reference>
<feature type="compositionally biased region" description="Basic and acidic residues" evidence="1">
    <location>
        <begin position="294"/>
        <end position="304"/>
    </location>
</feature>
<evidence type="ECO:0000256" key="1">
    <source>
        <dbReference type="SAM" id="MobiDB-lite"/>
    </source>
</evidence>